<dbReference type="RefSeq" id="WP_068012606.1">
    <property type="nucleotide sequence ID" value="NZ_QQAZ01000003.1"/>
</dbReference>
<keyword evidence="3" id="KW-1185">Reference proteome</keyword>
<name>A0A370HB50_9NOCA</name>
<dbReference type="Proteomes" id="UP000255355">
    <property type="component" value="Unassembled WGS sequence"/>
</dbReference>
<proteinExistence type="predicted"/>
<comment type="caution">
    <text evidence="2">The sequence shown here is derived from an EMBL/GenBank/DDBJ whole genome shotgun (WGS) entry which is preliminary data.</text>
</comment>
<accession>A0A370HB50</accession>
<keyword evidence="1" id="KW-0812">Transmembrane</keyword>
<evidence type="ECO:0000256" key="1">
    <source>
        <dbReference type="SAM" id="Phobius"/>
    </source>
</evidence>
<feature type="transmembrane region" description="Helical" evidence="1">
    <location>
        <begin position="108"/>
        <end position="130"/>
    </location>
</feature>
<dbReference type="OrthoDB" id="3479813at2"/>
<organism evidence="2 3">
    <name type="scientific">Nocardia mexicana</name>
    <dbReference type="NCBI Taxonomy" id="279262"/>
    <lineage>
        <taxon>Bacteria</taxon>
        <taxon>Bacillati</taxon>
        <taxon>Actinomycetota</taxon>
        <taxon>Actinomycetes</taxon>
        <taxon>Mycobacteriales</taxon>
        <taxon>Nocardiaceae</taxon>
        <taxon>Nocardia</taxon>
    </lineage>
</organism>
<keyword evidence="1" id="KW-0472">Membrane</keyword>
<protein>
    <recommendedName>
        <fullName evidence="4">DUF3592 domain-containing protein</fullName>
    </recommendedName>
</protein>
<sequence length="134" mass="14584">MHIFQGVLACVSGLVVVFSVVAETSDWLRRRSRLRRATAIVVGQRDSGAAAPGHLARSAVFEFRTDRGVVVRTTSSFYAGRGPKVGRRLPILYDPDNPYGFSERRGVLVGKAVLALPMLVLGVFLVTIGVRTML</sequence>
<evidence type="ECO:0000313" key="3">
    <source>
        <dbReference type="Proteomes" id="UP000255355"/>
    </source>
</evidence>
<dbReference type="EMBL" id="QQAZ01000003">
    <property type="protein sequence ID" value="RDI53284.1"/>
    <property type="molecule type" value="Genomic_DNA"/>
</dbReference>
<keyword evidence="1" id="KW-1133">Transmembrane helix</keyword>
<dbReference type="AlphaFoldDB" id="A0A370HB50"/>
<reference evidence="2 3" key="1">
    <citation type="submission" date="2018-07" db="EMBL/GenBank/DDBJ databases">
        <title>Genomic Encyclopedia of Type Strains, Phase IV (KMG-IV): sequencing the most valuable type-strain genomes for metagenomic binning, comparative biology and taxonomic classification.</title>
        <authorList>
            <person name="Goeker M."/>
        </authorList>
    </citation>
    <scope>NUCLEOTIDE SEQUENCE [LARGE SCALE GENOMIC DNA]</scope>
    <source>
        <strain evidence="2 3">DSM 44952</strain>
    </source>
</reference>
<evidence type="ECO:0008006" key="4">
    <source>
        <dbReference type="Google" id="ProtNLM"/>
    </source>
</evidence>
<gene>
    <name evidence="2" type="ORF">DFR68_103672</name>
</gene>
<evidence type="ECO:0000313" key="2">
    <source>
        <dbReference type="EMBL" id="RDI53284.1"/>
    </source>
</evidence>